<feature type="compositionally biased region" description="Low complexity" evidence="2">
    <location>
        <begin position="12"/>
        <end position="23"/>
    </location>
</feature>
<sequence>MVQQHGQPLRPHPVTSPVSPDVSVFSYTRPLTSSSSGGYIPASVNPAPQFRQNSYAPNYPQAHVIQPNATQQRDTAFQKSQYPPAVNNHLNSQYPTGRTQPQDERSHGGSPFSRASGSNSSQCSPIAGTFETQQSPLPTQPSLQNLGYYIETSSQRRQSTQFSTASFPPAASSDNLPANPSKPDVTAQSRQHAANILLKTRVSLEQAYTEAHEELSRELVKAYNEINFWRGGSYKLQSRLQAAETELHVARSALQSIEHQRDTLYEDLNRRKTDADNRLAKFTCKFMEFRAKCDQEITSLRAGLAKSNVTNEALVAALEKVQNGETSAQLKISGHSSSDTDMTHPVEVDTAQNKVRQAMNAEFEAKFTRVLAQQQRERQKLEREIAALKAGKQSAVMNPDAGSSNLDATNEDSSLSSDTTSVARAASEQDVAPSDVSIKEEASSAALSGLEQELIDLTEVLDSPVLATHTLPESSLDTEEPQSDACATDVSGLLQKRTYESNTDKEQPPIKRRKTLDVIPPPENTYPLSTPTSVPLNLATKESTDDSHRENPDDTLVLSPARQEEPPVIPPAASLASHHPIPNGAVDEKVRVKEEQELEEFYSNAPHTPDPAVNTDGQSPAPANTPFNPPFSLQHIGLAYRTIDDKYECRMCLSRRVREPTVPVVSFPCKEASRDVLSAHCVEVHPVGYEGLITMSREEMVELAQRLVIEDLAPHGVHSKASKTK</sequence>
<feature type="compositionally biased region" description="Basic and acidic residues" evidence="2">
    <location>
        <begin position="542"/>
        <end position="552"/>
    </location>
</feature>
<feature type="region of interest" description="Disordered" evidence="2">
    <location>
        <begin position="392"/>
        <end position="437"/>
    </location>
</feature>
<reference evidence="4" key="1">
    <citation type="submission" date="2024-04" db="EMBL/GenBank/DDBJ databases">
        <authorList>
            <person name="Shaw F."/>
            <person name="Minotto A."/>
        </authorList>
    </citation>
    <scope>NUCLEOTIDE SEQUENCE [LARGE SCALE GENOMIC DNA]</scope>
</reference>
<feature type="region of interest" description="Disordered" evidence="2">
    <location>
        <begin position="82"/>
        <end position="188"/>
    </location>
</feature>
<evidence type="ECO:0000313" key="4">
    <source>
        <dbReference type="Proteomes" id="UP001497453"/>
    </source>
</evidence>
<feature type="compositionally biased region" description="Polar residues" evidence="2">
    <location>
        <begin position="526"/>
        <end position="535"/>
    </location>
</feature>
<evidence type="ECO:0000256" key="2">
    <source>
        <dbReference type="SAM" id="MobiDB-lite"/>
    </source>
</evidence>
<organism evidence="3 4">
    <name type="scientific">Somion occarium</name>
    <dbReference type="NCBI Taxonomy" id="3059160"/>
    <lineage>
        <taxon>Eukaryota</taxon>
        <taxon>Fungi</taxon>
        <taxon>Dikarya</taxon>
        <taxon>Basidiomycota</taxon>
        <taxon>Agaricomycotina</taxon>
        <taxon>Agaricomycetes</taxon>
        <taxon>Polyporales</taxon>
        <taxon>Cerrenaceae</taxon>
        <taxon>Somion</taxon>
    </lineage>
</organism>
<feature type="compositionally biased region" description="Polar residues" evidence="2">
    <location>
        <begin position="401"/>
        <end position="422"/>
    </location>
</feature>
<feature type="compositionally biased region" description="Polar residues" evidence="2">
    <location>
        <begin position="88"/>
        <end position="100"/>
    </location>
</feature>
<accession>A0ABP1D2A2</accession>
<feature type="region of interest" description="Disordered" evidence="2">
    <location>
        <begin position="473"/>
        <end position="583"/>
    </location>
</feature>
<dbReference type="Proteomes" id="UP001497453">
    <property type="component" value="Chromosome 2"/>
</dbReference>
<dbReference type="EMBL" id="OZ037945">
    <property type="protein sequence ID" value="CAL1701991.1"/>
    <property type="molecule type" value="Genomic_DNA"/>
</dbReference>
<feature type="compositionally biased region" description="Polar residues" evidence="2">
    <location>
        <begin position="113"/>
        <end position="124"/>
    </location>
</feature>
<keyword evidence="1" id="KW-0175">Coiled coil</keyword>
<feature type="coiled-coil region" evidence="1">
    <location>
        <begin position="205"/>
        <end position="285"/>
    </location>
</feature>
<feature type="compositionally biased region" description="Low complexity" evidence="2">
    <location>
        <begin position="132"/>
        <end position="144"/>
    </location>
</feature>
<gene>
    <name evidence="3" type="ORF">GFSPODELE1_LOCUS3830</name>
</gene>
<protein>
    <submittedName>
        <fullName evidence="3">Uncharacterized protein</fullName>
    </submittedName>
</protein>
<feature type="region of interest" description="Disordered" evidence="2">
    <location>
        <begin position="1"/>
        <end position="23"/>
    </location>
</feature>
<keyword evidence="4" id="KW-1185">Reference proteome</keyword>
<proteinExistence type="predicted"/>
<name>A0ABP1D2A2_9APHY</name>
<feature type="compositionally biased region" description="Basic and acidic residues" evidence="2">
    <location>
        <begin position="497"/>
        <end position="509"/>
    </location>
</feature>
<evidence type="ECO:0000313" key="3">
    <source>
        <dbReference type="EMBL" id="CAL1701991.1"/>
    </source>
</evidence>
<evidence type="ECO:0000256" key="1">
    <source>
        <dbReference type="SAM" id="Coils"/>
    </source>
</evidence>
<feature type="compositionally biased region" description="Low complexity" evidence="2">
    <location>
        <begin position="152"/>
        <end position="173"/>
    </location>
</feature>